<keyword evidence="2" id="KW-1185">Reference proteome</keyword>
<organism evidence="1 2">
    <name type="scientific">Aspergillus brunneoviolaceus CBS 621.78</name>
    <dbReference type="NCBI Taxonomy" id="1450534"/>
    <lineage>
        <taxon>Eukaryota</taxon>
        <taxon>Fungi</taxon>
        <taxon>Dikarya</taxon>
        <taxon>Ascomycota</taxon>
        <taxon>Pezizomycotina</taxon>
        <taxon>Eurotiomycetes</taxon>
        <taxon>Eurotiomycetidae</taxon>
        <taxon>Eurotiales</taxon>
        <taxon>Aspergillaceae</taxon>
        <taxon>Aspergillus</taxon>
        <taxon>Aspergillus subgen. Circumdati</taxon>
    </lineage>
</organism>
<sequence>MASQLSPPPGGKTVLLFGCQAVQFDANDFQQLRRVILDTPDNHWVLDVLAELPVYWRTAATKYLPKLQALPGEQQLRDLNQWIRTGKVADRHFPLPYLQHAPLLMITHLLQFARYLQLTHPDYAAHGVVDAETSPVVEIVGFSFGFLSAAVASTVTNQSQLREYGAVGIRLATLLGALGDEQESREKYTSLSTVWKKPELEGELARVLEQHPEAYVTVRYDTNRATIMTPRKGLGRLQQALQTAGFSAYHINFNGRYHWPGHQKVLHTLEQMCQADPALQLPDASQLPRHTWTNITNEPIYEGPLHQVVLRSILAQQCQWGPTFAAVHRAQLENTQSIVAEFGSEHCVPPTFMRTLGSRVVHYMDLNLDFQSRVSPVQSTPTIYDDDIAVVGMACRVAGADDLEEFWKLLCAGESQHRELPPERYKDYETPWRPGAIRPWWGNFVNDIDAFDHKFFKKVPREVMSQDPQQRLFLQVAYQALQQAGYFHKKDATKDIGCYVTCCTVDYEHNVNCHPATAYAATGLLRSFMAGKVSHYFGWRGPALCIDTACSGSAVALHHACRAILNGDCKAALVGGANALTSPLAFDNLNGASFVSPTGPCKPFDAKADGYCRGEGFAAIFIKKMSDALADGDTILGTIAGTAVEQNDNCTPVVVPHAPSLAGLFDKVIRQAHIRPHEISVVEAHGTGTQAGDPAEYSSVRQVMGGPQRAAPLTLGSVKGLVGHTEGVSGMVALVKVLLMIHEGKLPPQPNFHNLNSHIQAAADDQIEITTHLKPWQADFRAALINNYGACGSNASIVVTQPPGFRTGSGASAIHAPGISLPFRFCGLDEHRLRDYARKFYSLLQHQAVSASHLASLANVSFNVARQCSPSLDKHLIFSCSSLVELESWLLSVVDGDESRFVRLAKTTRPVILCFGGQVSTSVGLDRTVYDTMHILRNHLDGCSRILESLGYDSLYPGIFESTPIADQVKIQTQLFALQYASARSWIDCGLPVAAVIGHSFGELTALCVSGALCLEDALVLVARRATLIRDSWGPDPGAMIAVEGELHEVEHLLAKATKSVSTGTSPASIACINGPRSYTLAGATEAMNAVRVMLSTQPAFSRLKHKCLDVTNAFHSSLVDSLVPDLKRISDGLMFREPQLHLERATEEPCTGVPSPTIAAEHLRKPVYFSQAVNRLAERYKSCIWLEAGSNSTITLMASRALASSAASNHQFHSVNITSKNGVQSLTDNTIALWKEGISVSYWAHHSSQTPEYDFVFLPPYQFEKCRHWMDNKPLPASSPSKASEVQEEQPKPKIQFLGYQGSAKMVAKFSIDTTHPSYREAVSGHIGAQTAPLAPASFMLDTVVEALRSLPEGKDRVPQVKNITSDAPLGLDETQNVYITLTAQSTDKTFWDMEFTSENPEKGARSRVVHCAGRIKMFRSDDPALQGEFSRYGRLVSHRRCHELLDSSDVDDILQGRNVYRAFSEVVDYAEPYRGVYKLVGKGNQSAGRVVKKYSGQTWADTFLCDSFSQVGGFWINCMTDRPASQIYIASGMEQWMRTPLYADPSTPRPETWDVLATHERGDGFYTTDIFVFDPEKGQLVETFIGMKYSCVPKAVFSKILSKLGSSAIPQQTHQAAVVTKAVSSPPKATASDPVSKAKKAKAQTSDLVVRIKGVVADFCAVDPSEIHDDGNMADAGVDSLMAMELAREMEEVFKCTLPATELMEAETFRDLVRAVQRAMGIDTVDEAEDIDETSESGTTSYTECETESDEAVDAGTTESVTSMSTDTPELHLPHDKILEAFAETKALTDQFLSENNCSGRVLSFNPVQMQLCVTLTLEAFEELGSFIRSAQPGQPLERIKFDAQHEELVEYLYSRLEEARLVELDEGTVTRTSLEWTRMSSTAILDEISRTYPEFVGASKLAFYTGSKLASVLRGEQDGLQLIFGTKEGQELVSWMYGDESHNVSGYKQMLDFIQRLVHKLGSRSGTGPLKILEMGAGTGGGTKWFLPVLAKLGVPVEYTFTDISPAFLAQARRRFKKYPFVQYRVHDIEKPPADDLVGTQHIIIASNAVHATSNLQVSTGNMRRALRPDGVVLMLEMTRPQFTIDIVFGLFRGWWVFNDGRNHAITSENRWEADLHAVGYGHVDWTDGHSAEASVQRVLFATSTGEQRERLPLGPNMSHVSLLASVDNVARKQATDKYIRRSIEGFTGPTVTHSPVTGPVAVLVTGATGSLGSHIAAYLVQLHEVSRVICLNRRGKEDPFNRQKKAFSDRGLTLTSNDFDKITVIETDAQDVKLGLSDEQHQFVQDTVTHIIHNAWPMNGARGLSGFDSQFRTMRHLVDLARDIASVRPAKTRIGFQFISSISTVGFGPLVTGKPEIPEDQSLIDWVLANGYGEAKFVCEQILHQTLQTYPDRFNAMVVRPGQIAGSSLSGYWNAAEHLPALLKSAQTLKALPDFGGVLSWTPVNTVAATLGELLFADKAHPVYHVDNAARQPWREMTPILAQELGIPLGNLLPFSEWIERVEAFAGSREDNPAGVMADWLAGNFERMSCGGLLLATTRAQRDASTLRSLGPVDQRTVRGYVQYWRRTGFLI</sequence>
<accession>A0ACD1GHP4</accession>
<dbReference type="EMBL" id="KZ825321">
    <property type="protein sequence ID" value="RAH48855.1"/>
    <property type="molecule type" value="Genomic_DNA"/>
</dbReference>
<evidence type="ECO:0000313" key="2">
    <source>
        <dbReference type="Proteomes" id="UP000249057"/>
    </source>
</evidence>
<name>A0ACD1GHP4_9EURO</name>
<dbReference type="Proteomes" id="UP000249057">
    <property type="component" value="Unassembled WGS sequence"/>
</dbReference>
<proteinExistence type="predicted"/>
<evidence type="ECO:0000313" key="1">
    <source>
        <dbReference type="EMBL" id="RAH48855.1"/>
    </source>
</evidence>
<protein>
    <submittedName>
        <fullName evidence="1">Polyketide synthase</fullName>
    </submittedName>
</protein>
<reference evidence="1" key="1">
    <citation type="submission" date="2018-02" db="EMBL/GenBank/DDBJ databases">
        <title>The genomes of Aspergillus section Nigri reveals drivers in fungal speciation.</title>
        <authorList>
            <consortium name="DOE Joint Genome Institute"/>
            <person name="Vesth T.C."/>
            <person name="Nybo J."/>
            <person name="Theobald S."/>
            <person name="Brandl J."/>
            <person name="Frisvad J.C."/>
            <person name="Nielsen K.F."/>
            <person name="Lyhne E.K."/>
            <person name="Kogle M.E."/>
            <person name="Kuo A."/>
            <person name="Riley R."/>
            <person name="Clum A."/>
            <person name="Nolan M."/>
            <person name="Lipzen A."/>
            <person name="Salamov A."/>
            <person name="Henrissat B."/>
            <person name="Wiebenga A."/>
            <person name="De vries R.P."/>
            <person name="Grigoriev I.V."/>
            <person name="Mortensen U.H."/>
            <person name="Andersen M.R."/>
            <person name="Baker S.E."/>
        </authorList>
    </citation>
    <scope>NUCLEOTIDE SEQUENCE</scope>
    <source>
        <strain evidence="1">CBS 621.78</strain>
    </source>
</reference>
<gene>
    <name evidence="1" type="ORF">BO95DRAFT_511997</name>
</gene>